<dbReference type="EMBL" id="JAANIU010011824">
    <property type="protein sequence ID" value="KAG1530801.1"/>
    <property type="molecule type" value="Genomic_DNA"/>
</dbReference>
<name>A0A9P6XRD9_9FUNG</name>
<dbReference type="AlphaFoldDB" id="A0A9P6XRD9"/>
<sequence length="120" mass="13140">MTPNRARRYGSGFPSGSCRCCRWSRCCDPGATSGVRLAAGRRRLVFSASPCLPSPHGYAACRSPARPRLGPDHRVAGCAWQCHRARPADARPMRGAGGRLRRAGRLPQPYRDGAAWLRPR</sequence>
<accession>A0A9P6XRD9</accession>
<evidence type="ECO:0000313" key="1">
    <source>
        <dbReference type="EMBL" id="KAG1530801.1"/>
    </source>
</evidence>
<proteinExistence type="predicted"/>
<dbReference type="Proteomes" id="UP000740926">
    <property type="component" value="Unassembled WGS sequence"/>
</dbReference>
<comment type="caution">
    <text evidence="1">The sequence shown here is derived from an EMBL/GenBank/DDBJ whole genome shotgun (WGS) entry which is preliminary data.</text>
</comment>
<evidence type="ECO:0000313" key="2">
    <source>
        <dbReference type="Proteomes" id="UP000740926"/>
    </source>
</evidence>
<gene>
    <name evidence="1" type="ORF">G6F50_017077</name>
</gene>
<reference evidence="1 2" key="1">
    <citation type="journal article" date="2020" name="Microb. Genom.">
        <title>Genetic diversity of clinical and environmental Mucorales isolates obtained from an investigation of mucormycosis cases among solid organ transplant recipients.</title>
        <authorList>
            <person name="Nguyen M.H."/>
            <person name="Kaul D."/>
            <person name="Muto C."/>
            <person name="Cheng S.J."/>
            <person name="Richter R.A."/>
            <person name="Bruno V.M."/>
            <person name="Liu G."/>
            <person name="Beyhan S."/>
            <person name="Sundermann A.J."/>
            <person name="Mounaud S."/>
            <person name="Pasculle A.W."/>
            <person name="Nierman W.C."/>
            <person name="Driscoll E."/>
            <person name="Cumbie R."/>
            <person name="Clancy C.J."/>
            <person name="Dupont C.L."/>
        </authorList>
    </citation>
    <scope>NUCLEOTIDE SEQUENCE [LARGE SCALE GENOMIC DNA]</scope>
    <source>
        <strain evidence="1 2">GL24</strain>
    </source>
</reference>
<organism evidence="1 2">
    <name type="scientific">Rhizopus delemar</name>
    <dbReference type="NCBI Taxonomy" id="936053"/>
    <lineage>
        <taxon>Eukaryota</taxon>
        <taxon>Fungi</taxon>
        <taxon>Fungi incertae sedis</taxon>
        <taxon>Mucoromycota</taxon>
        <taxon>Mucoromycotina</taxon>
        <taxon>Mucoromycetes</taxon>
        <taxon>Mucorales</taxon>
        <taxon>Mucorineae</taxon>
        <taxon>Rhizopodaceae</taxon>
        <taxon>Rhizopus</taxon>
    </lineage>
</organism>
<protein>
    <submittedName>
        <fullName evidence="1">Uncharacterized protein</fullName>
    </submittedName>
</protein>
<keyword evidence="2" id="KW-1185">Reference proteome</keyword>